<evidence type="ECO:0000259" key="2">
    <source>
        <dbReference type="PROSITE" id="PS50894"/>
    </source>
</evidence>
<accession>A0A433UFN2</accession>
<keyword evidence="1" id="KW-0597">Phosphoprotein</keyword>
<dbReference type="EMBL" id="RSCM01000026">
    <property type="protein sequence ID" value="RUS92599.1"/>
    <property type="molecule type" value="Genomic_DNA"/>
</dbReference>
<dbReference type="GO" id="GO:0000160">
    <property type="term" value="P:phosphorelay signal transduction system"/>
    <property type="evidence" value="ECO:0007669"/>
    <property type="project" value="InterPro"/>
</dbReference>
<dbReference type="Proteomes" id="UP000276103">
    <property type="component" value="Unassembled WGS sequence"/>
</dbReference>
<evidence type="ECO:0000256" key="1">
    <source>
        <dbReference type="PROSITE-ProRule" id="PRU00110"/>
    </source>
</evidence>
<dbReference type="InterPro" id="IPR036641">
    <property type="entry name" value="HPT_dom_sf"/>
</dbReference>
<dbReference type="SMART" id="SM00073">
    <property type="entry name" value="HPT"/>
    <property type="match status" value="1"/>
</dbReference>
<evidence type="ECO:0000313" key="4">
    <source>
        <dbReference type="Proteomes" id="UP000276103"/>
    </source>
</evidence>
<dbReference type="PROSITE" id="PS50894">
    <property type="entry name" value="HPT"/>
    <property type="match status" value="1"/>
</dbReference>
<dbReference type="InterPro" id="IPR008207">
    <property type="entry name" value="Sig_transdc_His_kin_Hpt_dom"/>
</dbReference>
<dbReference type="AlphaFoldDB" id="A0A433UFN2"/>
<dbReference type="SUPFAM" id="SSF47226">
    <property type="entry name" value="Histidine-containing phosphotransfer domain, HPT domain"/>
    <property type="match status" value="1"/>
</dbReference>
<dbReference type="Gene3D" id="1.20.120.160">
    <property type="entry name" value="HPT domain"/>
    <property type="match status" value="1"/>
</dbReference>
<name>A0A433UFN2_ANAVA</name>
<sequence>MDEISKAEVLSNVLDAIALNELKDTICNNIVEEFIQIIDTYLEDTPQRLRSLSNAIIHGNAKTLQLEAHSLKSSSAIVGAKKLSLLCKQLEKLGRDGNINDAVLLVSQAMAEYVQVEAALQWECKVQHS</sequence>
<dbReference type="RefSeq" id="WP_127056754.1">
    <property type="nucleotide sequence ID" value="NZ_RSCM01000026.1"/>
</dbReference>
<proteinExistence type="predicted"/>
<dbReference type="OrthoDB" id="495350at2"/>
<evidence type="ECO:0000313" key="3">
    <source>
        <dbReference type="EMBL" id="RUS92599.1"/>
    </source>
</evidence>
<comment type="caution">
    <text evidence="3">The sequence shown here is derived from an EMBL/GenBank/DDBJ whole genome shotgun (WGS) entry which is preliminary data.</text>
</comment>
<feature type="domain" description="HPt" evidence="2">
    <location>
        <begin position="30"/>
        <end position="123"/>
    </location>
</feature>
<protein>
    <recommendedName>
        <fullName evidence="2">HPt domain-containing protein</fullName>
    </recommendedName>
</protein>
<keyword evidence="4" id="KW-1185">Reference proteome</keyword>
<dbReference type="Pfam" id="PF01627">
    <property type="entry name" value="Hpt"/>
    <property type="match status" value="1"/>
</dbReference>
<feature type="modified residue" description="Phosphohistidine" evidence="1">
    <location>
        <position position="69"/>
    </location>
</feature>
<gene>
    <name evidence="3" type="ORF">DSM107003_49790</name>
</gene>
<organism evidence="3 4">
    <name type="scientific">Trichormus variabilis SAG 1403-4b</name>
    <dbReference type="NCBI Taxonomy" id="447716"/>
    <lineage>
        <taxon>Bacteria</taxon>
        <taxon>Bacillati</taxon>
        <taxon>Cyanobacteriota</taxon>
        <taxon>Cyanophyceae</taxon>
        <taxon>Nostocales</taxon>
        <taxon>Nostocaceae</taxon>
        <taxon>Trichormus</taxon>
    </lineage>
</organism>
<reference evidence="3 4" key="1">
    <citation type="journal article" date="2019" name="Genome Biol. Evol.">
        <title>Day and night: Metabolic profiles and evolutionary relationships of six axenic non-marine cyanobacteria.</title>
        <authorList>
            <person name="Will S.E."/>
            <person name="Henke P."/>
            <person name="Boedeker C."/>
            <person name="Huang S."/>
            <person name="Brinkmann H."/>
            <person name="Rohde M."/>
            <person name="Jarek M."/>
            <person name="Friedl T."/>
            <person name="Seufert S."/>
            <person name="Schumacher M."/>
            <person name="Overmann J."/>
            <person name="Neumann-Schaal M."/>
            <person name="Petersen J."/>
        </authorList>
    </citation>
    <scope>NUCLEOTIDE SEQUENCE [LARGE SCALE GENOMIC DNA]</scope>
    <source>
        <strain evidence="3 4">SAG 1403-4b</strain>
    </source>
</reference>